<dbReference type="EMBL" id="VFOP01000001">
    <property type="protein sequence ID" value="TQL51090.1"/>
    <property type="molecule type" value="Genomic_DNA"/>
</dbReference>
<keyword evidence="2" id="KW-0540">Nuclease</keyword>
<organism evidence="2 3">
    <name type="scientific">Ornithinicoccus hortensis</name>
    <dbReference type="NCBI Taxonomy" id="82346"/>
    <lineage>
        <taxon>Bacteria</taxon>
        <taxon>Bacillati</taxon>
        <taxon>Actinomycetota</taxon>
        <taxon>Actinomycetes</taxon>
        <taxon>Micrococcales</taxon>
        <taxon>Intrasporangiaceae</taxon>
        <taxon>Ornithinicoccus</taxon>
    </lineage>
</organism>
<dbReference type="GO" id="GO:0004527">
    <property type="term" value="F:exonuclease activity"/>
    <property type="evidence" value="ECO:0007669"/>
    <property type="project" value="UniProtKB-KW"/>
</dbReference>
<sequence length="383" mass="42342">MGTVTVGTFNVENLFARPKAFDTADWTVGEPVLAAYSEFTDLSAKTVYDEADRARLTELLLVLGIYYRNTHGAVRRRFSADPPWAWLRKNRGSFDREPADPTQDVEIVATGRGDWIGWVELATAVTDETGIAMTAKVIQDIDADILAIVEAEDRPSLQRFNREFLSGMYRHVMLVDGNDPRGIDVGIMTKPGFEIRTIRSHVDLVDPSGQVFSRDCPVYRVITPGGAIHIAVNHFKSQSGGGGSTRRRQAAAVRAIVDELVYAGERVIVLGDLNEGQPDEQTPAENLAPLFDPDGPLRSCYDHAEFDVGPRPGTFDSCGIRNRLDYLLYSTTLAQAFRSGTVHRAGLWGQRKTRPTAWETYPEMTASIHQASDHAAVTVTFDL</sequence>
<dbReference type="SUPFAM" id="SSF56219">
    <property type="entry name" value="DNase I-like"/>
    <property type="match status" value="1"/>
</dbReference>
<evidence type="ECO:0000313" key="3">
    <source>
        <dbReference type="Proteomes" id="UP000319516"/>
    </source>
</evidence>
<accession>A0A542YSN3</accession>
<dbReference type="InterPro" id="IPR005135">
    <property type="entry name" value="Endo/exonuclease/phosphatase"/>
</dbReference>
<dbReference type="Pfam" id="PF19580">
    <property type="entry name" value="Exo_endo_phos_3"/>
    <property type="match status" value="1"/>
</dbReference>
<keyword evidence="3" id="KW-1185">Reference proteome</keyword>
<dbReference type="Proteomes" id="UP000319516">
    <property type="component" value="Unassembled WGS sequence"/>
</dbReference>
<dbReference type="InterPro" id="IPR036691">
    <property type="entry name" value="Endo/exonu/phosph_ase_sf"/>
</dbReference>
<dbReference type="Gene3D" id="3.60.10.10">
    <property type="entry name" value="Endonuclease/exonuclease/phosphatase"/>
    <property type="match status" value="1"/>
</dbReference>
<dbReference type="GO" id="GO:0004519">
    <property type="term" value="F:endonuclease activity"/>
    <property type="evidence" value="ECO:0007669"/>
    <property type="project" value="UniProtKB-KW"/>
</dbReference>
<evidence type="ECO:0000313" key="2">
    <source>
        <dbReference type="EMBL" id="TQL51090.1"/>
    </source>
</evidence>
<dbReference type="PANTHER" id="PTHR42834:SF1">
    <property type="entry name" value="ENDONUCLEASE_EXONUCLEASE_PHOSPHATASE FAMILY PROTEIN (AFU_ORTHOLOGUE AFUA_3G09210)"/>
    <property type="match status" value="1"/>
</dbReference>
<reference evidence="2 3" key="1">
    <citation type="submission" date="2019-06" db="EMBL/GenBank/DDBJ databases">
        <title>Sequencing the genomes of 1000 actinobacteria strains.</title>
        <authorList>
            <person name="Klenk H.-P."/>
        </authorList>
    </citation>
    <scope>NUCLEOTIDE SEQUENCE [LARGE SCALE GENOMIC DNA]</scope>
    <source>
        <strain evidence="2 3">DSM 12335</strain>
    </source>
</reference>
<keyword evidence="2" id="KW-0378">Hydrolase</keyword>
<protein>
    <submittedName>
        <fullName evidence="2">Endonuclease/exonuclease/phosphatase family metal-dependent hydrolase</fullName>
    </submittedName>
</protein>
<dbReference type="AlphaFoldDB" id="A0A542YSN3"/>
<dbReference type="PANTHER" id="PTHR42834">
    <property type="entry name" value="ENDONUCLEASE/EXONUCLEASE/PHOSPHATASE FAMILY PROTEIN (AFU_ORTHOLOGUE AFUA_3G09210)"/>
    <property type="match status" value="1"/>
</dbReference>
<dbReference type="RefSeq" id="WP_141785134.1">
    <property type="nucleotide sequence ID" value="NZ_BAAAIK010000007.1"/>
</dbReference>
<name>A0A542YSN3_9MICO</name>
<keyword evidence="2" id="KW-0269">Exonuclease</keyword>
<keyword evidence="2" id="KW-0255">Endonuclease</keyword>
<dbReference type="OrthoDB" id="1398885at2"/>
<proteinExistence type="predicted"/>
<feature type="domain" description="Endonuclease/exonuclease/phosphatase" evidence="1">
    <location>
        <begin position="132"/>
        <end position="282"/>
    </location>
</feature>
<gene>
    <name evidence="2" type="ORF">FB467_2224</name>
</gene>
<evidence type="ECO:0000259" key="1">
    <source>
        <dbReference type="Pfam" id="PF19580"/>
    </source>
</evidence>
<comment type="caution">
    <text evidence="2">The sequence shown here is derived from an EMBL/GenBank/DDBJ whole genome shotgun (WGS) entry which is preliminary data.</text>
</comment>